<dbReference type="Gene3D" id="1.20.1220.20">
    <property type="entry name" value="Uncharcterised protein PF01724"/>
    <property type="match status" value="1"/>
</dbReference>
<name>A0A975GPJ5_9BACT</name>
<dbReference type="AlphaFoldDB" id="A0A975GPJ5"/>
<evidence type="ECO:0000313" key="2">
    <source>
        <dbReference type="Proteomes" id="UP000663722"/>
    </source>
</evidence>
<gene>
    <name evidence="1" type="ORF">dnm_049070</name>
</gene>
<sequence length="65" mass="7690">MNNLAAVYDQDFYLWLCQNTELLREGRIEEIDIENIAEELDAMGNKHSRGDRYVKKTLSDYYRTG</sequence>
<keyword evidence="2" id="KW-1185">Reference proteome</keyword>
<protein>
    <submittedName>
        <fullName evidence="1">DUF29</fullName>
    </submittedName>
</protein>
<dbReference type="EMBL" id="CP061800">
    <property type="protein sequence ID" value="QTA88860.1"/>
    <property type="molecule type" value="Genomic_DNA"/>
</dbReference>
<accession>A0A975GPJ5</accession>
<proteinExistence type="predicted"/>
<reference evidence="1" key="1">
    <citation type="journal article" date="2021" name="Microb. Physiol.">
        <title>Proteogenomic Insights into the Physiology of Marine, Sulfate-Reducing, Filamentous Desulfonema limicola and Desulfonema magnum.</title>
        <authorList>
            <person name="Schnaars V."/>
            <person name="Wohlbrand L."/>
            <person name="Scheve S."/>
            <person name="Hinrichs C."/>
            <person name="Reinhardt R."/>
            <person name="Rabus R."/>
        </authorList>
    </citation>
    <scope>NUCLEOTIDE SEQUENCE</scope>
    <source>
        <strain evidence="1">4be13</strain>
    </source>
</reference>
<dbReference type="KEGG" id="dmm:dnm_049070"/>
<dbReference type="Proteomes" id="UP000663722">
    <property type="component" value="Chromosome"/>
</dbReference>
<dbReference type="RefSeq" id="WP_207683431.1">
    <property type="nucleotide sequence ID" value="NZ_CP061800.1"/>
</dbReference>
<evidence type="ECO:0000313" key="1">
    <source>
        <dbReference type="EMBL" id="QTA88860.1"/>
    </source>
</evidence>
<organism evidence="1 2">
    <name type="scientific">Desulfonema magnum</name>
    <dbReference type="NCBI Taxonomy" id="45655"/>
    <lineage>
        <taxon>Bacteria</taxon>
        <taxon>Pseudomonadati</taxon>
        <taxon>Thermodesulfobacteriota</taxon>
        <taxon>Desulfobacteria</taxon>
        <taxon>Desulfobacterales</taxon>
        <taxon>Desulfococcaceae</taxon>
        <taxon>Desulfonema</taxon>
    </lineage>
</organism>
<dbReference type="Pfam" id="PF01724">
    <property type="entry name" value="DUF29"/>
    <property type="match status" value="1"/>
</dbReference>